<protein>
    <recommendedName>
        <fullName evidence="1">DUF4132 domain-containing protein</fullName>
    </recommendedName>
</protein>
<evidence type="ECO:0000313" key="2">
    <source>
        <dbReference type="EMBL" id="EMI25357.1"/>
    </source>
</evidence>
<dbReference type="EMBL" id="ANOF01000127">
    <property type="protein sequence ID" value="EMI25357.1"/>
    <property type="molecule type" value="Genomic_DNA"/>
</dbReference>
<feature type="domain" description="DUF4132" evidence="1">
    <location>
        <begin position="50"/>
        <end position="233"/>
    </location>
</feature>
<dbReference type="AlphaFoldDB" id="M5SCG3"/>
<dbReference type="InterPro" id="IPR025406">
    <property type="entry name" value="DUF4132"/>
</dbReference>
<dbReference type="OrthoDB" id="4518949at2"/>
<comment type="caution">
    <text evidence="2">The sequence shown here is derived from an EMBL/GenBank/DDBJ whole genome shotgun (WGS) entry which is preliminary data.</text>
</comment>
<evidence type="ECO:0000313" key="3">
    <source>
        <dbReference type="Proteomes" id="UP000011996"/>
    </source>
</evidence>
<dbReference type="Proteomes" id="UP000011996">
    <property type="component" value="Unassembled WGS sequence"/>
</dbReference>
<sequence>MGESFLARTFLHRWENARMVAQSEIAWVPGERDYKLGLRSGKLVCQNPKGKTLASLPKWLKESDAAESLKALAEWLDEHRSECIHTVERWMLRSLPIPRDVLQEVWTDAIWRESLENLVVAPVDAKGHPNFENTGLLRDVESKRGFGVIDLDGETQWHKSAGVMVPHPILIADLADLRELASDLAISQTVDQLYRSVNHPTQAQESLKSISDYAGGVFEQLNFALSHCRRLGYPVRGGYATCRVWENETMTEARYFVGDEYPESETYTGQLVFVDEGEKAVKIGDLGAVTFSEGVRMAAAIYAKRKVEDSPEESA</sequence>
<evidence type="ECO:0000259" key="1">
    <source>
        <dbReference type="Pfam" id="PF13569"/>
    </source>
</evidence>
<reference evidence="2 3" key="1">
    <citation type="journal article" date="2013" name="Mar. Genomics">
        <title>Expression of sulfatases in Rhodopirellula baltica and the diversity of sulfatases in the genus Rhodopirellula.</title>
        <authorList>
            <person name="Wegner C.E."/>
            <person name="Richter-Heitmann T."/>
            <person name="Klindworth A."/>
            <person name="Klockow C."/>
            <person name="Richter M."/>
            <person name="Achstetter T."/>
            <person name="Glockner F.O."/>
            <person name="Harder J."/>
        </authorList>
    </citation>
    <scope>NUCLEOTIDE SEQUENCE [LARGE SCALE GENOMIC DNA]</scope>
    <source>
        <strain evidence="2 3">SH398</strain>
    </source>
</reference>
<proteinExistence type="predicted"/>
<organism evidence="2 3">
    <name type="scientific">Rhodopirellula europaea SH398</name>
    <dbReference type="NCBI Taxonomy" id="1263868"/>
    <lineage>
        <taxon>Bacteria</taxon>
        <taxon>Pseudomonadati</taxon>
        <taxon>Planctomycetota</taxon>
        <taxon>Planctomycetia</taxon>
        <taxon>Pirellulales</taxon>
        <taxon>Pirellulaceae</taxon>
        <taxon>Rhodopirellula</taxon>
    </lineage>
</organism>
<gene>
    <name evidence="2" type="ORF">RESH_04082</name>
</gene>
<dbReference type="PATRIC" id="fig|1263868.3.peg.4422"/>
<dbReference type="STRING" id="1263868.RESH_04082"/>
<dbReference type="Pfam" id="PF13569">
    <property type="entry name" value="DUF4132"/>
    <property type="match status" value="1"/>
</dbReference>
<name>M5SCG3_9BACT</name>
<accession>M5SCG3</accession>